<evidence type="ECO:0000256" key="2">
    <source>
        <dbReference type="ARBA" id="ARBA00023242"/>
    </source>
</evidence>
<keyword evidence="6" id="KW-1185">Reference proteome</keyword>
<evidence type="ECO:0000256" key="3">
    <source>
        <dbReference type="SAM" id="MobiDB-lite"/>
    </source>
</evidence>
<comment type="subcellular location">
    <subcellularLocation>
        <location evidence="1">Nucleus</location>
    </subcellularLocation>
</comment>
<name>A0AAN7K106_9MYRT</name>
<evidence type="ECO:0000313" key="6">
    <source>
        <dbReference type="Proteomes" id="UP001345219"/>
    </source>
</evidence>
<reference evidence="5 6" key="1">
    <citation type="journal article" date="2023" name="Hortic Res">
        <title>Pangenome of water caltrop reveals structural variations and asymmetric subgenome divergence after allopolyploidization.</title>
        <authorList>
            <person name="Zhang X."/>
            <person name="Chen Y."/>
            <person name="Wang L."/>
            <person name="Yuan Y."/>
            <person name="Fang M."/>
            <person name="Shi L."/>
            <person name="Lu R."/>
            <person name="Comes H.P."/>
            <person name="Ma Y."/>
            <person name="Chen Y."/>
            <person name="Huang G."/>
            <person name="Zhou Y."/>
            <person name="Zheng Z."/>
            <person name="Qiu Y."/>
        </authorList>
    </citation>
    <scope>NUCLEOTIDE SEQUENCE [LARGE SCALE GENOMIC DNA]</scope>
    <source>
        <tissue evidence="5">Roots</tissue>
    </source>
</reference>
<feature type="compositionally biased region" description="Polar residues" evidence="3">
    <location>
        <begin position="526"/>
        <end position="538"/>
    </location>
</feature>
<feature type="compositionally biased region" description="Basic and acidic residues" evidence="3">
    <location>
        <begin position="1"/>
        <end position="13"/>
    </location>
</feature>
<evidence type="ECO:0000313" key="5">
    <source>
        <dbReference type="EMBL" id="KAK4756382.1"/>
    </source>
</evidence>
<sequence length="678" mass="74216">MAEDSEKRFHSIMDKLFQSPGSIPRASSASPSSSPSSMQSLRGKKRPHSTLASCLLDPKMGLDDTEEGKPSAGISQAPLCRPWDRGDLIRRLSTFKSMTWFAKPKVVSAVNCARRGWVNVDMDTIACEACGARIFFSISSSCSREQVEKAALVFSLKLDNGHKLFCPWIDNTCDETLVQFPPTTPQGLADQYRERSTLLAHLLALPVISLSAIKFIRSPQLDQFLQQSSLLVCGDGSSEIPSMKMDYHENGSDTRTADLYYQALKLTSLCGWETRIVPYLVNCRMNPSNQTVEDDNVSNSSKILYGREKSIICIPTTDNSPIKEVDGAFGVSSGPVADPKSVVLDCKLCGASVGLWAFFTVPRPLEVFRFISFTGINNEKISSGQDTTCGRHNGQNLALETNVPSSNLNMSIAGGLPSTQQNFKAIISFPIIGLSIRRHFSSDADIKSCLLFNEENSQSELRSIPVSLREDESNKVNGDTSGSLPPSVSDSPTAGSHRHEKDYGNSIHLEGMKGTSTHPNDIHGEVSSQSNTLVSQNDSRGHLANYNGDTSTVVVGSDQADKRNASEMTVECNRELSSHKNATYECPVLNGEPTRTGAAEKGMEFDPIRQHRHFCPWIASTGGVVPGWQQVLSALQRREEDSHLSPTSPPPTSLIKVDDPVTTVRRLFMSKRMKSSQE</sequence>
<dbReference type="EMBL" id="JAXIOK010000013">
    <property type="protein sequence ID" value="KAK4756382.1"/>
    <property type="molecule type" value="Genomic_DNA"/>
</dbReference>
<dbReference type="Pfam" id="PF07967">
    <property type="entry name" value="zf-C3HC"/>
    <property type="match status" value="1"/>
</dbReference>
<proteinExistence type="predicted"/>
<keyword evidence="2" id="KW-0539">Nucleus</keyword>
<feature type="region of interest" description="Disordered" evidence="3">
    <location>
        <begin position="466"/>
        <end position="552"/>
    </location>
</feature>
<feature type="compositionally biased region" description="Polar residues" evidence="3">
    <location>
        <begin position="475"/>
        <end position="494"/>
    </location>
</feature>
<dbReference type="InterPro" id="IPR012935">
    <property type="entry name" value="NuBaID_N"/>
</dbReference>
<comment type="caution">
    <text evidence="5">The sequence shown here is derived from an EMBL/GenBank/DDBJ whole genome shotgun (WGS) entry which is preliminary data.</text>
</comment>
<dbReference type="GO" id="GO:0008270">
    <property type="term" value="F:zinc ion binding"/>
    <property type="evidence" value="ECO:0007669"/>
    <property type="project" value="InterPro"/>
</dbReference>
<accession>A0AAN7K106</accession>
<feature type="region of interest" description="Disordered" evidence="3">
    <location>
        <begin position="636"/>
        <end position="656"/>
    </location>
</feature>
<feature type="compositionally biased region" description="Low complexity" evidence="3">
    <location>
        <begin position="19"/>
        <end position="40"/>
    </location>
</feature>
<dbReference type="PANTHER" id="PTHR15835:SF6">
    <property type="entry name" value="ZINC FINGER C3HC-TYPE PROTEIN 1"/>
    <property type="match status" value="1"/>
</dbReference>
<feature type="domain" description="C3HC-type" evidence="4">
    <location>
        <begin position="82"/>
        <end position="206"/>
    </location>
</feature>
<feature type="region of interest" description="Disordered" evidence="3">
    <location>
        <begin position="1"/>
        <end position="48"/>
    </location>
</feature>
<evidence type="ECO:0000256" key="1">
    <source>
        <dbReference type="ARBA" id="ARBA00004123"/>
    </source>
</evidence>
<dbReference type="PANTHER" id="PTHR15835">
    <property type="entry name" value="NUCLEAR-INTERACTING PARTNER OF ALK"/>
    <property type="match status" value="1"/>
</dbReference>
<gene>
    <name evidence="5" type="ORF">SAY87_006509</name>
</gene>
<protein>
    <recommendedName>
        <fullName evidence="4">C3HC-type domain-containing protein</fullName>
    </recommendedName>
</protein>
<dbReference type="GO" id="GO:0005634">
    <property type="term" value="C:nucleus"/>
    <property type="evidence" value="ECO:0007669"/>
    <property type="project" value="UniProtKB-SubCell"/>
</dbReference>
<organism evidence="5 6">
    <name type="scientific">Trapa incisa</name>
    <dbReference type="NCBI Taxonomy" id="236973"/>
    <lineage>
        <taxon>Eukaryota</taxon>
        <taxon>Viridiplantae</taxon>
        <taxon>Streptophyta</taxon>
        <taxon>Embryophyta</taxon>
        <taxon>Tracheophyta</taxon>
        <taxon>Spermatophyta</taxon>
        <taxon>Magnoliopsida</taxon>
        <taxon>eudicotyledons</taxon>
        <taxon>Gunneridae</taxon>
        <taxon>Pentapetalae</taxon>
        <taxon>rosids</taxon>
        <taxon>malvids</taxon>
        <taxon>Myrtales</taxon>
        <taxon>Lythraceae</taxon>
        <taxon>Trapa</taxon>
    </lineage>
</organism>
<dbReference type="Proteomes" id="UP001345219">
    <property type="component" value="Chromosome 6"/>
</dbReference>
<evidence type="ECO:0000259" key="4">
    <source>
        <dbReference type="Pfam" id="PF07967"/>
    </source>
</evidence>
<dbReference type="AlphaFoldDB" id="A0AAN7K106"/>